<evidence type="ECO:0000259" key="7">
    <source>
        <dbReference type="PROSITE" id="PS50983"/>
    </source>
</evidence>
<evidence type="ECO:0000256" key="3">
    <source>
        <dbReference type="ARBA" id="ARBA00022448"/>
    </source>
</evidence>
<dbReference type="EMBL" id="JBHRUV010000004">
    <property type="protein sequence ID" value="MFC3264887.1"/>
    <property type="molecule type" value="Genomic_DNA"/>
</dbReference>
<dbReference type="Proteomes" id="UP001595536">
    <property type="component" value="Unassembled WGS sequence"/>
</dbReference>
<dbReference type="RefSeq" id="WP_376832710.1">
    <property type="nucleotide sequence ID" value="NZ_JBHLWR010000006.1"/>
</dbReference>
<comment type="similarity">
    <text evidence="2">Belongs to the bacterial solute-binding protein 8 family.</text>
</comment>
<dbReference type="Pfam" id="PF01497">
    <property type="entry name" value="Peripla_BP_2"/>
    <property type="match status" value="1"/>
</dbReference>
<protein>
    <submittedName>
        <fullName evidence="8">Siderophore ABC transporter substrate-binding protein</fullName>
    </submittedName>
</protein>
<evidence type="ECO:0000256" key="2">
    <source>
        <dbReference type="ARBA" id="ARBA00008814"/>
    </source>
</evidence>
<proteinExistence type="inferred from homology"/>
<dbReference type="CDD" id="cd01140">
    <property type="entry name" value="FatB"/>
    <property type="match status" value="1"/>
</dbReference>
<gene>
    <name evidence="8" type="ORF">ACFOEX_00740</name>
</gene>
<keyword evidence="4" id="KW-0406">Ion transport</keyword>
<sequence>MISRKTFCGMLLGLAAFAATPLAAAPLTVKHASGETTINGTPKKVVVFDLAALDTLDALGVDVAAVPTGGKPKYLARYNDDRYPKVGTLFEPDLEAVNALQPDLIIIGGRSQPKYAELAKLAPTIDLTPDNSAPLESVRNGVLQLGQIFGKEDRAKELVAEIDAGVAALKEKAQKVGKGLLILTVANRMSAYGPGSRFGMLHDVFGVPAAVPDLKIGRHGQPVTFEFIQQANPDWLFVIDRDAALGKPDNARKMLDNELVGQTTAWKKNQVVYLDPANWYLIGAGAQAMKQNIDQLSKAFDAAGK</sequence>
<dbReference type="InterPro" id="IPR002491">
    <property type="entry name" value="ABC_transptr_periplasmic_BD"/>
</dbReference>
<keyword evidence="3" id="KW-0813">Transport</keyword>
<feature type="chain" id="PRO_5045926815" evidence="6">
    <location>
        <begin position="25"/>
        <end position="305"/>
    </location>
</feature>
<dbReference type="PANTHER" id="PTHR30532:SF28">
    <property type="entry name" value="PETROBACTIN-BINDING PROTEIN YCLQ"/>
    <property type="match status" value="1"/>
</dbReference>
<evidence type="ECO:0000256" key="1">
    <source>
        <dbReference type="ARBA" id="ARBA00004196"/>
    </source>
</evidence>
<dbReference type="PROSITE" id="PS50983">
    <property type="entry name" value="FE_B12_PBP"/>
    <property type="match status" value="1"/>
</dbReference>
<dbReference type="PANTHER" id="PTHR30532">
    <property type="entry name" value="IRON III DICITRATE-BINDING PERIPLASMIC PROTEIN"/>
    <property type="match status" value="1"/>
</dbReference>
<dbReference type="InterPro" id="IPR051313">
    <property type="entry name" value="Bact_iron-sidero_bind"/>
</dbReference>
<comment type="caution">
    <text evidence="8">The sequence shown here is derived from an EMBL/GenBank/DDBJ whole genome shotgun (WGS) entry which is preliminary data.</text>
</comment>
<keyword evidence="9" id="KW-1185">Reference proteome</keyword>
<accession>A0ABV7LAL8</accession>
<comment type="subcellular location">
    <subcellularLocation>
        <location evidence="1">Cell envelope</location>
    </subcellularLocation>
</comment>
<feature type="domain" description="Fe/B12 periplasmic-binding" evidence="7">
    <location>
        <begin position="44"/>
        <end position="304"/>
    </location>
</feature>
<keyword evidence="5 6" id="KW-0732">Signal</keyword>
<reference evidence="9" key="1">
    <citation type="journal article" date="2019" name="Int. J. Syst. Evol. Microbiol.">
        <title>The Global Catalogue of Microorganisms (GCM) 10K type strain sequencing project: providing services to taxonomists for standard genome sequencing and annotation.</title>
        <authorList>
            <consortium name="The Broad Institute Genomics Platform"/>
            <consortium name="The Broad Institute Genome Sequencing Center for Infectious Disease"/>
            <person name="Wu L."/>
            <person name="Ma J."/>
        </authorList>
    </citation>
    <scope>NUCLEOTIDE SEQUENCE [LARGE SCALE GENOMIC DNA]</scope>
    <source>
        <strain evidence="9">CCM 7941</strain>
    </source>
</reference>
<dbReference type="InterPro" id="IPR033870">
    <property type="entry name" value="FatB"/>
</dbReference>
<organism evidence="8 9">
    <name type="scientific">Camelimonas abortus</name>
    <dbReference type="NCBI Taxonomy" id="1017184"/>
    <lineage>
        <taxon>Bacteria</taxon>
        <taxon>Pseudomonadati</taxon>
        <taxon>Pseudomonadota</taxon>
        <taxon>Alphaproteobacteria</taxon>
        <taxon>Hyphomicrobiales</taxon>
        <taxon>Chelatococcaceae</taxon>
        <taxon>Camelimonas</taxon>
    </lineage>
</organism>
<dbReference type="Gene3D" id="3.40.50.1980">
    <property type="entry name" value="Nitrogenase molybdenum iron protein domain"/>
    <property type="match status" value="2"/>
</dbReference>
<keyword evidence="4" id="KW-0408">Iron</keyword>
<evidence type="ECO:0000313" key="8">
    <source>
        <dbReference type="EMBL" id="MFC3264887.1"/>
    </source>
</evidence>
<name>A0ABV7LAL8_9HYPH</name>
<evidence type="ECO:0000256" key="4">
    <source>
        <dbReference type="ARBA" id="ARBA00022496"/>
    </source>
</evidence>
<evidence type="ECO:0000313" key="9">
    <source>
        <dbReference type="Proteomes" id="UP001595536"/>
    </source>
</evidence>
<evidence type="ECO:0000256" key="5">
    <source>
        <dbReference type="ARBA" id="ARBA00022729"/>
    </source>
</evidence>
<feature type="signal peptide" evidence="6">
    <location>
        <begin position="1"/>
        <end position="24"/>
    </location>
</feature>
<dbReference type="SUPFAM" id="SSF53807">
    <property type="entry name" value="Helical backbone' metal receptor"/>
    <property type="match status" value="1"/>
</dbReference>
<keyword evidence="4" id="KW-0410">Iron transport</keyword>
<evidence type="ECO:0000256" key="6">
    <source>
        <dbReference type="SAM" id="SignalP"/>
    </source>
</evidence>